<dbReference type="Pfam" id="PF00010">
    <property type="entry name" value="HLH"/>
    <property type="match status" value="1"/>
</dbReference>
<dbReference type="EMBL" id="MK302299">
    <property type="protein sequence ID" value="QDF82367.1"/>
    <property type="molecule type" value="mRNA"/>
</dbReference>
<feature type="domain" description="BHLH" evidence="8">
    <location>
        <begin position="279"/>
        <end position="329"/>
    </location>
</feature>
<evidence type="ECO:0000256" key="6">
    <source>
        <dbReference type="ARBA" id="ARBA00023242"/>
    </source>
</evidence>
<dbReference type="InterPro" id="IPR045843">
    <property type="entry name" value="IND-like"/>
</dbReference>
<dbReference type="CDD" id="cd11393">
    <property type="entry name" value="bHLH_AtbHLH_like"/>
    <property type="match status" value="1"/>
</dbReference>
<dbReference type="InterPro" id="IPR011598">
    <property type="entry name" value="bHLH_dom"/>
</dbReference>
<name>A0A4Y6JLC0_9ASPA</name>
<evidence type="ECO:0000256" key="2">
    <source>
        <dbReference type="ARBA" id="ARBA00005510"/>
    </source>
</evidence>
<reference evidence="9" key="1">
    <citation type="journal article" date="2017" name="BMC Genomics">
        <title>Integrated mRNA and microRNA transcriptome variations in the multi-tepal mutant provide insights into the floral patterning of the orchid Cymbidium goeringii.</title>
        <authorList>
            <person name="Yang F."/>
            <person name="Zhu G."/>
            <person name="Wang Z."/>
            <person name="Liu H."/>
            <person name="Xu Q."/>
            <person name="Huang D."/>
            <person name="Zhao C."/>
        </authorList>
    </citation>
    <scope>NUCLEOTIDE SEQUENCE</scope>
</reference>
<evidence type="ECO:0000256" key="5">
    <source>
        <dbReference type="ARBA" id="ARBA00023163"/>
    </source>
</evidence>
<dbReference type="GO" id="GO:0046983">
    <property type="term" value="F:protein dimerization activity"/>
    <property type="evidence" value="ECO:0007669"/>
    <property type="project" value="InterPro"/>
</dbReference>
<dbReference type="InterPro" id="IPR036638">
    <property type="entry name" value="HLH_DNA-bd_sf"/>
</dbReference>
<accession>A0A4Y6JLC0</accession>
<dbReference type="Gene3D" id="4.10.280.10">
    <property type="entry name" value="Helix-loop-helix DNA-binding domain"/>
    <property type="match status" value="1"/>
</dbReference>
<evidence type="ECO:0000259" key="8">
    <source>
        <dbReference type="PROSITE" id="PS50888"/>
    </source>
</evidence>
<reference evidence="9" key="2">
    <citation type="submission" date="2018-12" db="EMBL/GenBank/DDBJ databases">
        <authorList>
            <person name="Yang F."/>
            <person name="Zhu G."/>
            <person name="Wei Y."/>
        </authorList>
    </citation>
    <scope>NUCLEOTIDE SEQUENCE</scope>
</reference>
<evidence type="ECO:0000256" key="1">
    <source>
        <dbReference type="ARBA" id="ARBA00004123"/>
    </source>
</evidence>
<comment type="subcellular location">
    <subcellularLocation>
        <location evidence="1">Nucleus</location>
    </subcellularLocation>
</comment>
<evidence type="ECO:0000256" key="7">
    <source>
        <dbReference type="SAM" id="Coils"/>
    </source>
</evidence>
<keyword evidence="3" id="KW-0805">Transcription regulation</keyword>
<dbReference type="GO" id="GO:0000981">
    <property type="term" value="F:DNA-binding transcription factor activity, RNA polymerase II-specific"/>
    <property type="evidence" value="ECO:0007669"/>
    <property type="project" value="TreeGrafter"/>
</dbReference>
<organism evidence="9">
    <name type="scientific">Cymbidium goeringii</name>
    <dbReference type="NCBI Taxonomy" id="112607"/>
    <lineage>
        <taxon>Eukaryota</taxon>
        <taxon>Viridiplantae</taxon>
        <taxon>Streptophyta</taxon>
        <taxon>Embryophyta</taxon>
        <taxon>Tracheophyta</taxon>
        <taxon>Spermatophyta</taxon>
        <taxon>Magnoliopsida</taxon>
        <taxon>Liliopsida</taxon>
        <taxon>Asparagales</taxon>
        <taxon>Orchidaceae</taxon>
        <taxon>Epidendroideae</taxon>
        <taxon>Cymbidieae</taxon>
        <taxon>Cymbidiinae</taxon>
        <taxon>Cymbidium</taxon>
    </lineage>
</organism>
<proteinExistence type="evidence at transcript level"/>
<dbReference type="InterPro" id="IPR045239">
    <property type="entry name" value="bHLH95_bHLH"/>
</dbReference>
<feature type="coiled-coil region" evidence="7">
    <location>
        <begin position="319"/>
        <end position="346"/>
    </location>
</feature>
<keyword evidence="5" id="KW-0804">Transcription</keyword>
<keyword evidence="6" id="KW-0539">Nucleus</keyword>
<dbReference type="SMART" id="SM00353">
    <property type="entry name" value="HLH"/>
    <property type="match status" value="1"/>
</dbReference>
<dbReference type="GO" id="GO:0005634">
    <property type="term" value="C:nucleus"/>
    <property type="evidence" value="ECO:0007669"/>
    <property type="project" value="UniProtKB-SubCell"/>
</dbReference>
<keyword evidence="4" id="KW-0238">DNA-binding</keyword>
<keyword evidence="7" id="KW-0175">Coiled coil</keyword>
<sequence length="352" mass="37736">MNQLGSSGNGTPPANYRPMGLMRYGSAPGSLLSSIADSVIGGSDEEFSASGSGETVVGTFFSGDSPCLTSESSCLAATRTSSNLDHSVNGVGGYGGSYPPLEYGGCGEIAGGSHLIRHSSSPAGFFANVLVDSGLSPKGAGNYTQVGEHDTRMKRQRLSTQWSFSRQDSLSQKSGISVAADMAKNVSHGSSPTEASGNFGYSYISGNIPLSSWDGSNPIVTAPPNKRGKDNNGDIMTSFNNLESQLNRPCTSVEMEAVEKYLNMQQEHARCELRAKRGCAMHPRSIAERERRTRISKRLKRLQDLVPNMDKQTNTSDMLDLALHYIKELQSQVQKLNQERAECTCTVKQDGG</sequence>
<dbReference type="SUPFAM" id="SSF47459">
    <property type="entry name" value="HLH, helix-loop-helix DNA-binding domain"/>
    <property type="match status" value="1"/>
</dbReference>
<comment type="similarity">
    <text evidence="2">Belongs to the bHLH protein family.</text>
</comment>
<dbReference type="PANTHER" id="PTHR16223">
    <property type="entry name" value="TRANSCRIPTION FACTOR BHLH83-RELATED"/>
    <property type="match status" value="1"/>
</dbReference>
<evidence type="ECO:0000313" key="9">
    <source>
        <dbReference type="EMBL" id="QDF82367.1"/>
    </source>
</evidence>
<dbReference type="AlphaFoldDB" id="A0A4Y6JLC0"/>
<dbReference type="FunFam" id="4.10.280.10:FF:000021">
    <property type="entry name" value="Transcription factor bHLH130 family"/>
    <property type="match status" value="1"/>
</dbReference>
<protein>
    <submittedName>
        <fullName evidence="9">Transcription factor bHLH128-like isoform X1</fullName>
    </submittedName>
</protein>
<evidence type="ECO:0000256" key="3">
    <source>
        <dbReference type="ARBA" id="ARBA00023015"/>
    </source>
</evidence>
<dbReference type="PROSITE" id="PS50888">
    <property type="entry name" value="BHLH"/>
    <property type="match status" value="1"/>
</dbReference>
<dbReference type="PANTHER" id="PTHR16223:SF177">
    <property type="entry name" value="TRANSCRIPTION FACTOR BHLH129"/>
    <property type="match status" value="1"/>
</dbReference>
<evidence type="ECO:0000256" key="4">
    <source>
        <dbReference type="ARBA" id="ARBA00023125"/>
    </source>
</evidence>
<dbReference type="GO" id="GO:0000978">
    <property type="term" value="F:RNA polymerase II cis-regulatory region sequence-specific DNA binding"/>
    <property type="evidence" value="ECO:0007669"/>
    <property type="project" value="TreeGrafter"/>
</dbReference>